<accession>A0ABS1JPP0</accession>
<evidence type="ECO:0000313" key="6">
    <source>
        <dbReference type="Proteomes" id="UP000622707"/>
    </source>
</evidence>
<name>A0ABS1JPP0_9BURK</name>
<dbReference type="SMART" id="SM00342">
    <property type="entry name" value="HTH_ARAC"/>
    <property type="match status" value="1"/>
</dbReference>
<evidence type="ECO:0000256" key="2">
    <source>
        <dbReference type="ARBA" id="ARBA00023125"/>
    </source>
</evidence>
<keyword evidence="1" id="KW-0805">Transcription regulation</keyword>
<reference evidence="5 6" key="1">
    <citation type="journal article" date="2017" name="Int. J. Syst. Evol. Microbiol.">
        <title>Ramlibacter alkalitolerans sp. nov., alkali-tolerant bacterium isolated from soil of ginseng.</title>
        <authorList>
            <person name="Lee D.H."/>
            <person name="Cha C.J."/>
        </authorList>
    </citation>
    <scope>NUCLEOTIDE SEQUENCE [LARGE SCALE GENOMIC DNA]</scope>
    <source>
        <strain evidence="5 6">KACC 19305</strain>
    </source>
</reference>
<keyword evidence="6" id="KW-1185">Reference proteome</keyword>
<keyword evidence="2" id="KW-0238">DNA-binding</keyword>
<evidence type="ECO:0000259" key="4">
    <source>
        <dbReference type="PROSITE" id="PS01124"/>
    </source>
</evidence>
<comment type="caution">
    <text evidence="5">The sequence shown here is derived from an EMBL/GenBank/DDBJ whole genome shotgun (WGS) entry which is preliminary data.</text>
</comment>
<proteinExistence type="predicted"/>
<organism evidence="5 6">
    <name type="scientific">Ramlibacter alkalitolerans</name>
    <dbReference type="NCBI Taxonomy" id="2039631"/>
    <lineage>
        <taxon>Bacteria</taxon>
        <taxon>Pseudomonadati</taxon>
        <taxon>Pseudomonadota</taxon>
        <taxon>Betaproteobacteria</taxon>
        <taxon>Burkholderiales</taxon>
        <taxon>Comamonadaceae</taxon>
        <taxon>Ramlibacter</taxon>
    </lineage>
</organism>
<evidence type="ECO:0000256" key="1">
    <source>
        <dbReference type="ARBA" id="ARBA00023015"/>
    </source>
</evidence>
<gene>
    <name evidence="5" type="ORF">JI746_14035</name>
</gene>
<dbReference type="InterPro" id="IPR009057">
    <property type="entry name" value="Homeodomain-like_sf"/>
</dbReference>
<dbReference type="Gene3D" id="1.10.10.60">
    <property type="entry name" value="Homeodomain-like"/>
    <property type="match status" value="1"/>
</dbReference>
<dbReference type="InterPro" id="IPR018060">
    <property type="entry name" value="HTH_AraC"/>
</dbReference>
<dbReference type="Pfam" id="PF12833">
    <property type="entry name" value="HTH_18"/>
    <property type="match status" value="1"/>
</dbReference>
<dbReference type="PROSITE" id="PS01124">
    <property type="entry name" value="HTH_ARAC_FAMILY_2"/>
    <property type="match status" value="1"/>
</dbReference>
<dbReference type="InterPro" id="IPR050204">
    <property type="entry name" value="AraC_XylS_family_regulators"/>
</dbReference>
<evidence type="ECO:0000256" key="3">
    <source>
        <dbReference type="ARBA" id="ARBA00023163"/>
    </source>
</evidence>
<evidence type="ECO:0000313" key="5">
    <source>
        <dbReference type="EMBL" id="MBL0426230.1"/>
    </source>
</evidence>
<keyword evidence="3" id="KW-0804">Transcription</keyword>
<dbReference type="EMBL" id="JAEQND010000007">
    <property type="protein sequence ID" value="MBL0426230.1"/>
    <property type="molecule type" value="Genomic_DNA"/>
</dbReference>
<dbReference type="SUPFAM" id="SSF46689">
    <property type="entry name" value="Homeodomain-like"/>
    <property type="match status" value="1"/>
</dbReference>
<dbReference type="PANTHER" id="PTHR46796">
    <property type="entry name" value="HTH-TYPE TRANSCRIPTIONAL ACTIVATOR RHAS-RELATED"/>
    <property type="match status" value="1"/>
</dbReference>
<dbReference type="Proteomes" id="UP000622707">
    <property type="component" value="Unassembled WGS sequence"/>
</dbReference>
<sequence length="271" mass="29424">MTEAPARAHYEGDFVAWSGGCMFIGAGGAAIAPHAHYAIQLALGAPAGLSVQFGRRGAWQELAATLVPSRAVHAIDVSRCAWSCVIFIEPETLEGRAITRRLAGQPLALPADALAVAPERLERAWRVEQSADAVRALAIQLVEGLSRTVRQEASDPRVLQAIALIRERGDDGVVLEELAAAVKLSPSRLRHLFVQETGMPLRTYALWRRLLQVWDRLMEGETLSRAAHSAGFADSAHLSRTARTMFGLAPSAMRMTGPLAARQRDPQRHFG</sequence>
<feature type="domain" description="HTH araC/xylS-type" evidence="4">
    <location>
        <begin position="159"/>
        <end position="256"/>
    </location>
</feature>
<protein>
    <submittedName>
        <fullName evidence="5">Helix-turn-helix transcriptional regulator</fullName>
    </submittedName>
</protein>